<protein>
    <submittedName>
        <fullName evidence="2">Uncharacterized protein</fullName>
    </submittedName>
</protein>
<dbReference type="AlphaFoldDB" id="A0A250J3P9"/>
<gene>
    <name evidence="2" type="ORF">CYFUS_004019</name>
</gene>
<dbReference type="KEGG" id="cfus:CYFUS_004019"/>
<sequence>MRKSKFVLTVVSAALLALACGGGAPPGAGNPPGTEFPVDPAVLAAQPKASNTPMDEIVTRQLLPTIDRLFDQVRAQGLDTELQGVKVFAPNSGDKFLPGKVAIGFSYLLLNASPSDARYQTYLDGYRAISDMTINVTNETWGIYYYLSALWKLKKAGYLDSANPAVSAATLDKLKTRLDWRTFVNPDYTLINLPTNYYGVAFSVARLRYLLGWEGPEASEALLQKMINHYKTFSAFGFSDETDGSGRFDRYSILLIGEIVQRLIETDMQVAPEDLAALKGWLRQSVDVIKMRLNPAGNGIDYGRSLSAYADTSFAEVLSAAAHMNVLTAEEKDIAYAFATRITAKYAEFWYDAETGSLNMWDKGRRTDGYRGKARILGENLSLSHQLLYTNNLWKVSGHAQKPPVSTRAFIDYLDTLPRTALTRFAGFDGQSATYDRGLVTYRDGLRIISLPVVNGAATYHRTNPYFAIPYSYNMLSGVADTQWPQLQPMFTLADTSTGTPQALIPAAYQKNLRTQESADGKVLRVSYEQDAMDRVTGTGSGGSPFKDKRITSTTTYTFEPGQITREDTYTPNGALSLSKIELEFGSFSDGVSTSGDKRFSYASGDVYAFEVEGLQDCTVADVRGDADYNTPGGALQTSIRCSTPAQTFSTPLTIKWMLKYHSPGVASLAPH</sequence>
<dbReference type="EMBL" id="CP022098">
    <property type="protein sequence ID" value="ATB38584.1"/>
    <property type="molecule type" value="Genomic_DNA"/>
</dbReference>
<keyword evidence="1" id="KW-0732">Signal</keyword>
<organism evidence="2 3">
    <name type="scientific">Cystobacter fuscus</name>
    <dbReference type="NCBI Taxonomy" id="43"/>
    <lineage>
        <taxon>Bacteria</taxon>
        <taxon>Pseudomonadati</taxon>
        <taxon>Myxococcota</taxon>
        <taxon>Myxococcia</taxon>
        <taxon>Myxococcales</taxon>
        <taxon>Cystobacterineae</taxon>
        <taxon>Archangiaceae</taxon>
        <taxon>Cystobacter</taxon>
    </lineage>
</organism>
<dbReference type="PROSITE" id="PS51257">
    <property type="entry name" value="PROKAR_LIPOPROTEIN"/>
    <property type="match status" value="1"/>
</dbReference>
<reference evidence="2 3" key="1">
    <citation type="submission" date="2017-06" db="EMBL/GenBank/DDBJ databases">
        <title>Sequencing and comparative analysis of myxobacterial genomes.</title>
        <authorList>
            <person name="Rupp O."/>
            <person name="Goesmann A."/>
            <person name="Sogaard-Andersen L."/>
        </authorList>
    </citation>
    <scope>NUCLEOTIDE SEQUENCE [LARGE SCALE GENOMIC DNA]</scope>
    <source>
        <strain evidence="2 3">DSM 52655</strain>
    </source>
</reference>
<evidence type="ECO:0000256" key="1">
    <source>
        <dbReference type="SAM" id="SignalP"/>
    </source>
</evidence>
<proteinExistence type="predicted"/>
<evidence type="ECO:0000313" key="3">
    <source>
        <dbReference type="Proteomes" id="UP000217257"/>
    </source>
</evidence>
<name>A0A250J3P9_9BACT</name>
<evidence type="ECO:0000313" key="2">
    <source>
        <dbReference type="EMBL" id="ATB38584.1"/>
    </source>
</evidence>
<feature type="chain" id="PRO_5012761262" evidence="1">
    <location>
        <begin position="20"/>
        <end position="672"/>
    </location>
</feature>
<feature type="signal peptide" evidence="1">
    <location>
        <begin position="1"/>
        <end position="19"/>
    </location>
</feature>
<accession>A0A250J3P9</accession>
<dbReference type="RefSeq" id="WP_095986739.1">
    <property type="nucleotide sequence ID" value="NZ_CP022098.1"/>
</dbReference>
<dbReference type="Proteomes" id="UP000217257">
    <property type="component" value="Chromosome"/>
</dbReference>